<sequence length="137" mass="15158">MPSILPPLVAIQTSRRFFKGLERILILKRVNSELHSAVLLSEAIQQQWEDSVVHSRLLLSGVISTYLNTCLIKGPMLTLLVEDLVTLFRLPYLALTVGYLLVRLLLKEGANVNTPGGEYDFGLGTLVEILLDANADV</sequence>
<dbReference type="Proteomes" id="UP001213799">
    <property type="component" value="Unassembled WGS sequence"/>
</dbReference>
<dbReference type="RefSeq" id="XP_056750729.1">
    <property type="nucleotide sequence ID" value="XM_056898653.1"/>
</dbReference>
<comment type="caution">
    <text evidence="1">The sequence shown here is derived from an EMBL/GenBank/DDBJ whole genome shotgun (WGS) entry which is preliminary data.</text>
</comment>
<reference evidence="1" key="2">
    <citation type="submission" date="2023-01" db="EMBL/GenBank/DDBJ databases">
        <authorList>
            <person name="Petersen C."/>
        </authorList>
    </citation>
    <scope>NUCLEOTIDE SEQUENCE</scope>
    <source>
        <strain evidence="1">IBT 12815</strain>
    </source>
</reference>
<organism evidence="1 2">
    <name type="scientific">Penicillium hordei</name>
    <dbReference type="NCBI Taxonomy" id="40994"/>
    <lineage>
        <taxon>Eukaryota</taxon>
        <taxon>Fungi</taxon>
        <taxon>Dikarya</taxon>
        <taxon>Ascomycota</taxon>
        <taxon>Pezizomycotina</taxon>
        <taxon>Eurotiomycetes</taxon>
        <taxon>Eurotiomycetidae</taxon>
        <taxon>Eurotiales</taxon>
        <taxon>Aspergillaceae</taxon>
        <taxon>Penicillium</taxon>
    </lineage>
</organism>
<evidence type="ECO:0000313" key="2">
    <source>
        <dbReference type="Proteomes" id="UP001213799"/>
    </source>
</evidence>
<keyword evidence="2" id="KW-1185">Reference proteome</keyword>
<dbReference type="GeneID" id="81588895"/>
<protein>
    <submittedName>
        <fullName evidence="1">Uncharacterized protein</fullName>
    </submittedName>
</protein>
<reference evidence="1" key="1">
    <citation type="journal article" date="2023" name="IMA Fungus">
        <title>Comparative genomic study of the Penicillium genus elucidates a diverse pangenome and 15 lateral gene transfer events.</title>
        <authorList>
            <person name="Petersen C."/>
            <person name="Sorensen T."/>
            <person name="Nielsen M.R."/>
            <person name="Sondergaard T.E."/>
            <person name="Sorensen J.L."/>
            <person name="Fitzpatrick D.A."/>
            <person name="Frisvad J.C."/>
            <person name="Nielsen K.L."/>
        </authorList>
    </citation>
    <scope>NUCLEOTIDE SEQUENCE</scope>
    <source>
        <strain evidence="1">IBT 12815</strain>
    </source>
</reference>
<dbReference type="AlphaFoldDB" id="A0AAD6H035"/>
<proteinExistence type="predicted"/>
<name>A0AAD6H035_9EURO</name>
<accession>A0AAD6H035</accession>
<dbReference type="EMBL" id="JAQJAE010000004">
    <property type="protein sequence ID" value="KAJ5597514.1"/>
    <property type="molecule type" value="Genomic_DNA"/>
</dbReference>
<evidence type="ECO:0000313" key="1">
    <source>
        <dbReference type="EMBL" id="KAJ5597514.1"/>
    </source>
</evidence>
<gene>
    <name evidence="1" type="ORF">N7537_007598</name>
</gene>